<evidence type="ECO:0000256" key="4">
    <source>
        <dbReference type="RuleBase" id="RU000411"/>
    </source>
</evidence>
<dbReference type="Pfam" id="PF00078">
    <property type="entry name" value="RVT_1"/>
    <property type="match status" value="1"/>
</dbReference>
<evidence type="ECO:0000313" key="8">
    <source>
        <dbReference type="EMBL" id="CAD7256223.1"/>
    </source>
</evidence>
<dbReference type="InterPro" id="IPR023795">
    <property type="entry name" value="Serpin_CS"/>
</dbReference>
<gene>
    <name evidence="8" type="ORF">TSIB3V08_LOCUS509</name>
</gene>
<proteinExistence type="inferred from homology"/>
<dbReference type="SUPFAM" id="SSF56672">
    <property type="entry name" value="DNA/RNA polymerases"/>
    <property type="match status" value="1"/>
</dbReference>
<dbReference type="Gene3D" id="2.30.39.10">
    <property type="entry name" value="Alpha-1-antitrypsin, domain 1"/>
    <property type="match status" value="2"/>
</dbReference>
<dbReference type="Pfam" id="PF00079">
    <property type="entry name" value="Serpin"/>
    <property type="match status" value="1"/>
</dbReference>
<dbReference type="InterPro" id="IPR043502">
    <property type="entry name" value="DNA/RNA_pol_sf"/>
</dbReference>
<keyword evidence="3" id="KW-0722">Serine protease inhibitor</keyword>
<keyword evidence="6" id="KW-1133">Transmembrane helix</keyword>
<keyword evidence="6" id="KW-0472">Membrane</keyword>
<feature type="transmembrane region" description="Helical" evidence="6">
    <location>
        <begin position="20"/>
        <end position="42"/>
    </location>
</feature>
<organism evidence="8">
    <name type="scientific">Timema shepardi</name>
    <name type="common">Walking stick</name>
    <dbReference type="NCBI Taxonomy" id="629360"/>
    <lineage>
        <taxon>Eukaryota</taxon>
        <taxon>Metazoa</taxon>
        <taxon>Ecdysozoa</taxon>
        <taxon>Arthropoda</taxon>
        <taxon>Hexapoda</taxon>
        <taxon>Insecta</taxon>
        <taxon>Pterygota</taxon>
        <taxon>Neoptera</taxon>
        <taxon>Polyneoptera</taxon>
        <taxon>Phasmatodea</taxon>
        <taxon>Timematodea</taxon>
        <taxon>Timematoidea</taxon>
        <taxon>Timematidae</taxon>
        <taxon>Timema</taxon>
    </lineage>
</organism>
<dbReference type="PANTHER" id="PTHR11461:SF211">
    <property type="entry name" value="GH10112P-RELATED"/>
    <property type="match status" value="1"/>
</dbReference>
<feature type="region of interest" description="Disordered" evidence="5">
    <location>
        <begin position="97"/>
        <end position="131"/>
    </location>
</feature>
<evidence type="ECO:0000259" key="7">
    <source>
        <dbReference type="PROSITE" id="PS50878"/>
    </source>
</evidence>
<dbReference type="SMART" id="SM00093">
    <property type="entry name" value="SERPIN"/>
    <property type="match status" value="1"/>
</dbReference>
<evidence type="ECO:0000256" key="5">
    <source>
        <dbReference type="SAM" id="MobiDB-lite"/>
    </source>
</evidence>
<dbReference type="GO" id="GO:0004867">
    <property type="term" value="F:serine-type endopeptidase inhibitor activity"/>
    <property type="evidence" value="ECO:0007669"/>
    <property type="project" value="UniProtKB-KW"/>
</dbReference>
<name>A0A7R9ALK2_TIMSH</name>
<feature type="region of interest" description="Disordered" evidence="5">
    <location>
        <begin position="646"/>
        <end position="680"/>
    </location>
</feature>
<dbReference type="Gene3D" id="3.30.497.10">
    <property type="entry name" value="Antithrombin, subunit I, domain 2"/>
    <property type="match status" value="1"/>
</dbReference>
<sequence length="996" mass="112282">MPDIRFVAVKTLQVLRSRRLGTWMSVCIGLFGAGLIALVSIANVTPLGIEPGRSRIGFKPVWAHVTSPSSTTIYVADIPSTPLENILEGYPLCYSGDRSSSKRRLRSNPQKKRSPVHSPGQDGSVGLTSETQSLGDVTMYRPCSTGTVELNTTSALTNYATEAVVNGSSWRYINKVDPYGKDEILFPSDRTSPFNEKFVNTGQDLHKKYQVAVEAIYGVAVRLKLFMDVLDTTNFLVSPLSVATAIGELLLGAQGQSRERLEWLLSTGNNQTVSGDPFELHRQLGGLVQLLQADTKQHYDGYTLEFASAFFVQPDLKIKPSYEHAIKTLYGVQVLPLNFSGDPEHAKNTINQWTSVQTKGKIQSVLPSPLPPGTSTILVNTVYFKSDWEMPFDPELTVPGLFHVAQDRNVKVQLMRGHFDLLYADSERLGCRLVALPYKKSEAAMFIILPYNHLGNKTYNIQQYMNTILVEDIIDLISSSVLTPVTLALPKMTLRDVLSISEVVGKVRSKLNESDPPIKDVSSKRYQKRSTQYWREDRKSRYKLRYSYNHQYYYSIPVDAVVMEVSESGTEAAAVTAGTIDYIGGGKVFKVDSPFFFFIRHEATLASLFWGMIVDPTNDVTTATTTTKTSDYLEDLINELGVDIDEEEELQSPPQPTGRPHGPRDSASEDQIDEDEISTGDCSFVPKLGRTLEERIREEENGEEVPHIRISDCTYTSVVVNPLKPIKWNNFKLFERIRGGINLPKPREAPYIFRWTRSSHEMDIIIQDWKNTGLIREDPKTRNAFPIYRIPKSNGAVRVIQDLSAWTEHINTPRFTLLSAGKDLREIQQDAYMWKIDLKSGFYHIELNEESGRDLGIYYKGTKYATTRLPMGHPIAPEILQIITEEALKTLEEFLGNIKGIAYLDDLLFISHDTETLKQIPKLLQSMGFTVNERKSSTEPTQRIIYLGLLLYTTTSILQITEDTHRKALTLLKHIERCNDKEVQRIAGFISWLIST</sequence>
<comment type="similarity">
    <text evidence="1 4">Belongs to the serpin family.</text>
</comment>
<dbReference type="PROSITE" id="PS00284">
    <property type="entry name" value="SERPIN"/>
    <property type="match status" value="1"/>
</dbReference>
<dbReference type="AlphaFoldDB" id="A0A7R9ALK2"/>
<dbReference type="InterPro" id="IPR043128">
    <property type="entry name" value="Rev_trsase/Diguanyl_cyclase"/>
</dbReference>
<dbReference type="CDD" id="cd00172">
    <property type="entry name" value="serpin"/>
    <property type="match status" value="1"/>
</dbReference>
<dbReference type="InterPro" id="IPR036186">
    <property type="entry name" value="Serpin_sf"/>
</dbReference>
<reference evidence="8" key="1">
    <citation type="submission" date="2020-11" db="EMBL/GenBank/DDBJ databases">
        <authorList>
            <person name="Tran Van P."/>
        </authorList>
    </citation>
    <scope>NUCLEOTIDE SEQUENCE</scope>
</reference>
<dbReference type="InterPro" id="IPR023796">
    <property type="entry name" value="Serpin_dom"/>
</dbReference>
<accession>A0A7R9ALK2</accession>
<evidence type="ECO:0000256" key="3">
    <source>
        <dbReference type="ARBA" id="ARBA00022900"/>
    </source>
</evidence>
<evidence type="ECO:0000256" key="6">
    <source>
        <dbReference type="SAM" id="Phobius"/>
    </source>
</evidence>
<dbReference type="InterPro" id="IPR042178">
    <property type="entry name" value="Serpin_sf_1"/>
</dbReference>
<dbReference type="SUPFAM" id="SSF56574">
    <property type="entry name" value="Serpins"/>
    <property type="match status" value="1"/>
</dbReference>
<dbReference type="Gene3D" id="3.30.70.270">
    <property type="match status" value="1"/>
</dbReference>
<dbReference type="Gene3D" id="3.10.10.10">
    <property type="entry name" value="HIV Type 1 Reverse Transcriptase, subunit A, domain 1"/>
    <property type="match status" value="1"/>
</dbReference>
<evidence type="ECO:0000256" key="2">
    <source>
        <dbReference type="ARBA" id="ARBA00022690"/>
    </source>
</evidence>
<dbReference type="EMBL" id="OC000124">
    <property type="protein sequence ID" value="CAD7256223.1"/>
    <property type="molecule type" value="Genomic_DNA"/>
</dbReference>
<keyword evidence="6" id="KW-0812">Transmembrane</keyword>
<dbReference type="PROSITE" id="PS50878">
    <property type="entry name" value="RT_POL"/>
    <property type="match status" value="1"/>
</dbReference>
<dbReference type="InterPro" id="IPR042185">
    <property type="entry name" value="Serpin_sf_2"/>
</dbReference>
<dbReference type="InterPro" id="IPR000477">
    <property type="entry name" value="RT_dom"/>
</dbReference>
<feature type="compositionally biased region" description="Basic residues" evidence="5">
    <location>
        <begin position="101"/>
        <end position="115"/>
    </location>
</feature>
<keyword evidence="2" id="KW-0646">Protease inhibitor</keyword>
<feature type="domain" description="Reverse transcriptase" evidence="7">
    <location>
        <begin position="771"/>
        <end position="951"/>
    </location>
</feature>
<feature type="compositionally biased region" description="Acidic residues" evidence="5">
    <location>
        <begin position="668"/>
        <end position="678"/>
    </location>
</feature>
<evidence type="ECO:0000256" key="1">
    <source>
        <dbReference type="ARBA" id="ARBA00009500"/>
    </source>
</evidence>
<dbReference type="PANTHER" id="PTHR11461">
    <property type="entry name" value="SERINE PROTEASE INHIBITOR, SERPIN"/>
    <property type="match status" value="1"/>
</dbReference>
<dbReference type="GO" id="GO:0005615">
    <property type="term" value="C:extracellular space"/>
    <property type="evidence" value="ECO:0007669"/>
    <property type="project" value="InterPro"/>
</dbReference>
<dbReference type="GO" id="GO:0071897">
    <property type="term" value="P:DNA biosynthetic process"/>
    <property type="evidence" value="ECO:0007669"/>
    <property type="project" value="UniProtKB-ARBA"/>
</dbReference>
<dbReference type="InterPro" id="IPR000215">
    <property type="entry name" value="Serpin_fam"/>
</dbReference>
<protein>
    <recommendedName>
        <fullName evidence="7">Reverse transcriptase domain-containing protein</fullName>
    </recommendedName>
</protein>